<accession>A0ABR4J912</accession>
<keyword evidence="1" id="KW-0677">Repeat</keyword>
<feature type="repeat" description="ANK" evidence="3">
    <location>
        <begin position="115"/>
        <end position="147"/>
    </location>
</feature>
<organism evidence="5 6">
    <name type="scientific">Aspergillus pseudoustus</name>
    <dbReference type="NCBI Taxonomy" id="1810923"/>
    <lineage>
        <taxon>Eukaryota</taxon>
        <taxon>Fungi</taxon>
        <taxon>Dikarya</taxon>
        <taxon>Ascomycota</taxon>
        <taxon>Pezizomycotina</taxon>
        <taxon>Eurotiomycetes</taxon>
        <taxon>Eurotiomycetidae</taxon>
        <taxon>Eurotiales</taxon>
        <taxon>Aspergillaceae</taxon>
        <taxon>Aspergillus</taxon>
        <taxon>Aspergillus subgen. Nidulantes</taxon>
    </lineage>
</organism>
<dbReference type="Pfam" id="PF12796">
    <property type="entry name" value="Ank_2"/>
    <property type="match status" value="4"/>
</dbReference>
<dbReference type="Proteomes" id="UP001610446">
    <property type="component" value="Unassembled WGS sequence"/>
</dbReference>
<evidence type="ECO:0000313" key="5">
    <source>
        <dbReference type="EMBL" id="KAL2835557.1"/>
    </source>
</evidence>
<keyword evidence="2 3" id="KW-0040">ANK repeat</keyword>
<reference evidence="5 6" key="1">
    <citation type="submission" date="2024-07" db="EMBL/GenBank/DDBJ databases">
        <title>Section-level genome sequencing and comparative genomics of Aspergillus sections Usti and Cavernicolus.</title>
        <authorList>
            <consortium name="Lawrence Berkeley National Laboratory"/>
            <person name="Nybo J.L."/>
            <person name="Vesth T.C."/>
            <person name="Theobald S."/>
            <person name="Frisvad J.C."/>
            <person name="Larsen T.O."/>
            <person name="Kjaerboelling I."/>
            <person name="Rothschild-Mancinelli K."/>
            <person name="Lyhne E.K."/>
            <person name="Kogle M.E."/>
            <person name="Barry K."/>
            <person name="Clum A."/>
            <person name="Na H."/>
            <person name="Ledsgaard L."/>
            <person name="Lin J."/>
            <person name="Lipzen A."/>
            <person name="Kuo A."/>
            <person name="Riley R."/>
            <person name="Mondo S."/>
            <person name="Labutti K."/>
            <person name="Haridas S."/>
            <person name="Pangalinan J."/>
            <person name="Salamov A.A."/>
            <person name="Simmons B.A."/>
            <person name="Magnuson J.K."/>
            <person name="Chen J."/>
            <person name="Drula E."/>
            <person name="Henrissat B."/>
            <person name="Wiebenga A."/>
            <person name="Lubbers R.J."/>
            <person name="Gomes A.C."/>
            <person name="Makela M.R."/>
            <person name="Stajich J."/>
            <person name="Grigoriev I.V."/>
            <person name="Mortensen U.H."/>
            <person name="De Vries R.P."/>
            <person name="Baker S.E."/>
            <person name="Andersen M.R."/>
        </authorList>
    </citation>
    <scope>NUCLEOTIDE SEQUENCE [LARGE SCALE GENOMIC DNA]</scope>
    <source>
        <strain evidence="5 6">CBS 123904</strain>
    </source>
</reference>
<evidence type="ECO:0000259" key="4">
    <source>
        <dbReference type="PROSITE" id="PS50181"/>
    </source>
</evidence>
<feature type="repeat" description="ANK" evidence="3">
    <location>
        <begin position="216"/>
        <end position="248"/>
    </location>
</feature>
<evidence type="ECO:0000313" key="6">
    <source>
        <dbReference type="Proteomes" id="UP001610446"/>
    </source>
</evidence>
<feature type="repeat" description="ANK" evidence="3">
    <location>
        <begin position="82"/>
        <end position="114"/>
    </location>
</feature>
<dbReference type="InterPro" id="IPR036770">
    <property type="entry name" value="Ankyrin_rpt-contain_sf"/>
</dbReference>
<feature type="repeat" description="ANK" evidence="3">
    <location>
        <begin position="413"/>
        <end position="445"/>
    </location>
</feature>
<feature type="repeat" description="ANK" evidence="3">
    <location>
        <begin position="313"/>
        <end position="345"/>
    </location>
</feature>
<feature type="repeat" description="ANK" evidence="3">
    <location>
        <begin position="512"/>
        <end position="537"/>
    </location>
</feature>
<evidence type="ECO:0000256" key="3">
    <source>
        <dbReference type="PROSITE-ProRule" id="PRU00023"/>
    </source>
</evidence>
<feature type="repeat" description="ANK" evidence="3">
    <location>
        <begin position="380"/>
        <end position="412"/>
    </location>
</feature>
<name>A0ABR4J912_9EURO</name>
<gene>
    <name evidence="5" type="ORF">BJY01DRAFT_252522</name>
</gene>
<dbReference type="Gene3D" id="1.25.40.20">
    <property type="entry name" value="Ankyrin repeat-containing domain"/>
    <property type="match status" value="2"/>
</dbReference>
<feature type="repeat" description="ANK" evidence="3">
    <location>
        <begin position="280"/>
        <end position="306"/>
    </location>
</feature>
<feature type="domain" description="F-box" evidence="4">
    <location>
        <begin position="1"/>
        <end position="46"/>
    </location>
</feature>
<dbReference type="InterPro" id="IPR001810">
    <property type="entry name" value="F-box_dom"/>
</dbReference>
<comment type="caution">
    <text evidence="5">The sequence shown here is derived from an EMBL/GenBank/DDBJ whole genome shotgun (WGS) entry which is preliminary data.</text>
</comment>
<dbReference type="PROSITE" id="PS50297">
    <property type="entry name" value="ANK_REP_REGION"/>
    <property type="match status" value="9"/>
</dbReference>
<evidence type="ECO:0000256" key="1">
    <source>
        <dbReference type="ARBA" id="ARBA00022737"/>
    </source>
</evidence>
<evidence type="ECO:0000256" key="2">
    <source>
        <dbReference type="ARBA" id="ARBA00023043"/>
    </source>
</evidence>
<dbReference type="PROSITE" id="PS50181">
    <property type="entry name" value="FBOX"/>
    <property type="match status" value="1"/>
</dbReference>
<dbReference type="SMART" id="SM00248">
    <property type="entry name" value="ANK"/>
    <property type="match status" value="13"/>
</dbReference>
<dbReference type="PANTHER" id="PTHR24126">
    <property type="entry name" value="ANKYRIN REPEAT, PH AND SEC7 DOMAIN CONTAINING PROTEIN SECG-RELATED"/>
    <property type="match status" value="1"/>
</dbReference>
<feature type="repeat" description="ANK" evidence="3">
    <location>
        <begin position="148"/>
        <end position="180"/>
    </location>
</feature>
<sequence length="721" mass="79166">MHFQSLPTELLLQIWSNLEEEADMNSLVLACARFHRVLNSILYKDAIETDAHGLAKWIGRTGQTQTLQHFITAGGDAVNNNRNTTTLFAAAKHGQKGIIRLLIDRGIDLEWKTEKGKAALGYAAREGHIELVRLFLDSGVPVDFRMEDGTTAIMYAAREGHNEIVELLLERGADPAAVDDWDRSVLRHAIDGDCAINLIELLLEKTTENLDDSDGYDGFPMGLAVERGNIPVVKFLLAAGASLDSGGREYTPLRMAIEACNEEMVRYLLDAGADANETPAQYAPLPLAASNGYHRIVDLLLERGADPLYVLPWGETPLIMAASKGYYRVVKRLLDAGVPPELEAERPHTALVSALVDGHDSIAVLLAERGALLDPPYDSKELTPLAWAIRNGNKKLVRLILEGGGNVQAEASHRMAPIIIAAMAGQADMVKLLLQHGADPRSENDQGCTPLAIAAQRGWFDVALALLDHERVNASPATVPVQATQVRHSSLSPPALATKSQDRLTIDKADTHGRTPLFHATANGYYNIVRALLSSGSGAMDTTTSAGRSPRSVVQQWFAQPELVVDDSAAAAEIQSMFHYADAGSTIPDNAIKGEEDDSATMALRRQTMHEFISVTPKLDIWTYLGYETLCHHCSTPINKYSEIFVCGQCEGGKWAACPECIARRDGQNEQRCLQAGDELRRLPPFQHPKKPGRERWVLLRERRFREINCQYSTPPTSDEE</sequence>
<feature type="repeat" description="ANK" evidence="3">
    <location>
        <begin position="248"/>
        <end position="280"/>
    </location>
</feature>
<dbReference type="SUPFAM" id="SSF48403">
    <property type="entry name" value="Ankyrin repeat"/>
    <property type="match status" value="2"/>
</dbReference>
<dbReference type="PRINTS" id="PR01415">
    <property type="entry name" value="ANKYRIN"/>
</dbReference>
<dbReference type="InterPro" id="IPR002110">
    <property type="entry name" value="Ankyrin_rpt"/>
</dbReference>
<keyword evidence="6" id="KW-1185">Reference proteome</keyword>
<dbReference type="PANTHER" id="PTHR24126:SF14">
    <property type="entry name" value="ANK_REP_REGION DOMAIN-CONTAINING PROTEIN"/>
    <property type="match status" value="1"/>
</dbReference>
<protein>
    <submittedName>
        <fullName evidence="5">Ankyrin repeat-containing domain protein</fullName>
    </submittedName>
</protein>
<dbReference type="PROSITE" id="PS50088">
    <property type="entry name" value="ANK_REPEAT"/>
    <property type="match status" value="10"/>
</dbReference>
<dbReference type="EMBL" id="JBFXLU010000200">
    <property type="protein sequence ID" value="KAL2835557.1"/>
    <property type="molecule type" value="Genomic_DNA"/>
</dbReference>
<proteinExistence type="predicted"/>
<dbReference type="Pfam" id="PF12937">
    <property type="entry name" value="F-box-like"/>
    <property type="match status" value="1"/>
</dbReference>